<dbReference type="Proteomes" id="UP000672526">
    <property type="component" value="Unassembled WGS sequence"/>
</dbReference>
<evidence type="ECO:0000313" key="6">
    <source>
        <dbReference type="EMBL" id="CAE6734064.1"/>
    </source>
</evidence>
<evidence type="ECO:0000256" key="4">
    <source>
        <dbReference type="PROSITE-ProRule" id="PRU00335"/>
    </source>
</evidence>
<evidence type="ECO:0000313" key="7">
    <source>
        <dbReference type="Proteomes" id="UP000672526"/>
    </source>
</evidence>
<dbReference type="EMBL" id="CAJNBK010000004">
    <property type="protein sequence ID" value="CAE6734064.1"/>
    <property type="molecule type" value="Genomic_DNA"/>
</dbReference>
<dbReference type="PANTHER" id="PTHR30055:SF234">
    <property type="entry name" value="HTH-TYPE TRANSCRIPTIONAL REGULATOR BETI"/>
    <property type="match status" value="1"/>
</dbReference>
<proteinExistence type="predicted"/>
<dbReference type="RefSeq" id="WP_211611017.1">
    <property type="nucleotide sequence ID" value="NZ_CAJNBK010000004.1"/>
</dbReference>
<dbReference type="Gene3D" id="1.10.357.10">
    <property type="entry name" value="Tetracycline Repressor, domain 2"/>
    <property type="match status" value="1"/>
</dbReference>
<organism evidence="6 7">
    <name type="scientific">Paraburkholderia haematera</name>
    <dbReference type="NCBI Taxonomy" id="2793077"/>
    <lineage>
        <taxon>Bacteria</taxon>
        <taxon>Pseudomonadati</taxon>
        <taxon>Pseudomonadota</taxon>
        <taxon>Betaproteobacteria</taxon>
        <taxon>Burkholderiales</taxon>
        <taxon>Burkholderiaceae</taxon>
        <taxon>Paraburkholderia</taxon>
    </lineage>
</organism>
<reference evidence="6 7" key="1">
    <citation type="submission" date="2021-02" db="EMBL/GenBank/DDBJ databases">
        <authorList>
            <person name="Vanwijnsberghe S."/>
        </authorList>
    </citation>
    <scope>NUCLEOTIDE SEQUENCE [LARGE SCALE GENOMIC DNA]</scope>
    <source>
        <strain evidence="6 7">LMG 31837</strain>
    </source>
</reference>
<keyword evidence="2 4" id="KW-0238">DNA-binding</keyword>
<name>A0ABM8R5P0_9BURK</name>
<gene>
    <name evidence="6" type="ORF">R69888_02200</name>
</gene>
<dbReference type="InterPro" id="IPR050109">
    <property type="entry name" value="HTH-type_TetR-like_transc_reg"/>
</dbReference>
<protein>
    <recommendedName>
        <fullName evidence="5">HTH tetR-type domain-containing protein</fullName>
    </recommendedName>
</protein>
<keyword evidence="1" id="KW-0805">Transcription regulation</keyword>
<evidence type="ECO:0000256" key="3">
    <source>
        <dbReference type="ARBA" id="ARBA00023163"/>
    </source>
</evidence>
<dbReference type="PROSITE" id="PS50977">
    <property type="entry name" value="HTH_TETR_2"/>
    <property type="match status" value="1"/>
</dbReference>
<accession>A0ABM8R5P0</accession>
<keyword evidence="7" id="KW-1185">Reference proteome</keyword>
<dbReference type="Pfam" id="PF00440">
    <property type="entry name" value="TetR_N"/>
    <property type="match status" value="1"/>
</dbReference>
<dbReference type="PANTHER" id="PTHR30055">
    <property type="entry name" value="HTH-TYPE TRANSCRIPTIONAL REGULATOR RUTR"/>
    <property type="match status" value="1"/>
</dbReference>
<dbReference type="InterPro" id="IPR009057">
    <property type="entry name" value="Homeodomain-like_sf"/>
</dbReference>
<evidence type="ECO:0000256" key="2">
    <source>
        <dbReference type="ARBA" id="ARBA00023125"/>
    </source>
</evidence>
<feature type="DNA-binding region" description="H-T-H motif" evidence="4">
    <location>
        <begin position="33"/>
        <end position="52"/>
    </location>
</feature>
<dbReference type="PRINTS" id="PR00455">
    <property type="entry name" value="HTHTETR"/>
</dbReference>
<evidence type="ECO:0000256" key="1">
    <source>
        <dbReference type="ARBA" id="ARBA00023015"/>
    </source>
</evidence>
<dbReference type="InterPro" id="IPR001647">
    <property type="entry name" value="HTH_TetR"/>
</dbReference>
<comment type="caution">
    <text evidence="6">The sequence shown here is derived from an EMBL/GenBank/DDBJ whole genome shotgun (WGS) entry which is preliminary data.</text>
</comment>
<dbReference type="SUPFAM" id="SSF46689">
    <property type="entry name" value="Homeodomain-like"/>
    <property type="match status" value="1"/>
</dbReference>
<feature type="domain" description="HTH tetR-type" evidence="5">
    <location>
        <begin position="10"/>
        <end position="70"/>
    </location>
</feature>
<sequence>MQPDTTLTSDDKRDRILDSALMLFLRYGVKRTSIDDIAREVGIAKGTIYLSFDSKAALFAAIADRLCASTLSKAERISSGVTPPTERIIEVLDCYIGETHRLVAQSPHIAELTASREALATQAFQTLDGQIRSLLSALLSEAGIDRDGADAMFIAAGLGTLQTGDNAAQPYRDRLRAMVDTLVAGLVCLAKA</sequence>
<keyword evidence="3" id="KW-0804">Transcription</keyword>
<evidence type="ECO:0000259" key="5">
    <source>
        <dbReference type="PROSITE" id="PS50977"/>
    </source>
</evidence>